<feature type="region of interest" description="Disordered" evidence="1">
    <location>
        <begin position="350"/>
        <end position="390"/>
    </location>
</feature>
<name>M1UVY9_CYAM1</name>
<organism evidence="2 3">
    <name type="scientific">Cyanidioschyzon merolae (strain NIES-3377 / 10D)</name>
    <name type="common">Unicellular red alga</name>
    <dbReference type="NCBI Taxonomy" id="280699"/>
    <lineage>
        <taxon>Eukaryota</taxon>
        <taxon>Rhodophyta</taxon>
        <taxon>Bangiophyceae</taxon>
        <taxon>Cyanidiales</taxon>
        <taxon>Cyanidiaceae</taxon>
        <taxon>Cyanidioschyzon</taxon>
    </lineage>
</organism>
<reference evidence="2 3" key="2">
    <citation type="journal article" date="2007" name="BMC Biol.">
        <title>A 100%-complete sequence reveals unusually simple genomic features in the hot-spring red alga Cyanidioschyzon merolae.</title>
        <authorList>
            <person name="Nozaki H."/>
            <person name="Takano H."/>
            <person name="Misumi O."/>
            <person name="Terasawa K."/>
            <person name="Matsuzaki M."/>
            <person name="Maruyama S."/>
            <person name="Nishida K."/>
            <person name="Yagisawa F."/>
            <person name="Yoshida Y."/>
            <person name="Fujiwara T."/>
            <person name="Takio S."/>
            <person name="Tamura K."/>
            <person name="Chung S.J."/>
            <person name="Nakamura S."/>
            <person name="Kuroiwa H."/>
            <person name="Tanaka K."/>
            <person name="Sato N."/>
            <person name="Kuroiwa T."/>
        </authorList>
    </citation>
    <scope>NUCLEOTIDE SEQUENCE [LARGE SCALE GENOMIC DNA]</scope>
    <source>
        <strain evidence="2 3">10D</strain>
    </source>
</reference>
<sequence length="390" mass="43351">MLLPCGSCFSGSLTLIRSPNRQARRSVALMTVPPATPPGAATPLVRHALLGALATTGALLAASYVFRVKLIEFFIWKTHRLRVRIGSIARRKRGSYELHRVRLLAPPPPAGVGEREACSVRLIETKFDEGAALRSFMPAWMKPGSETAAVGVDVELHEPQAFLEFDNLELTDSNWRRLAREVASTRKAKAPKRSRDTATDATTGQKLAQTRRFALERLSVAGSAHLRVASRALNEMLLPDLVLSGGEIRLLELSRSPSAACAELERIAAQRMLTGNLASGINADTRRRLEHYARIVLSKTTEELRMRSREHLDRIEQLLRETRKTLDGFSLPSSQRDKLQKQSERLQKNLRRANEWIGGLDRPEKLASPEKKPVTEKEEPSSVPGGDAQR</sequence>
<dbReference type="Proteomes" id="UP000007014">
    <property type="component" value="Chromosome 17"/>
</dbReference>
<dbReference type="KEGG" id="cme:CYME_CMQ392C"/>
<reference evidence="2 3" key="1">
    <citation type="journal article" date="2004" name="Nature">
        <title>Genome sequence of the ultrasmall unicellular red alga Cyanidioschyzon merolae 10D.</title>
        <authorList>
            <person name="Matsuzaki M."/>
            <person name="Misumi O."/>
            <person name="Shin-i T."/>
            <person name="Maruyama S."/>
            <person name="Takahara M."/>
            <person name="Miyagishima S."/>
            <person name="Mori T."/>
            <person name="Nishida K."/>
            <person name="Yagisawa F."/>
            <person name="Nishida K."/>
            <person name="Yoshida Y."/>
            <person name="Nishimura Y."/>
            <person name="Nakao S."/>
            <person name="Kobayashi T."/>
            <person name="Momoyama Y."/>
            <person name="Higashiyama T."/>
            <person name="Minoda A."/>
            <person name="Sano M."/>
            <person name="Nomoto H."/>
            <person name="Oishi K."/>
            <person name="Hayashi H."/>
            <person name="Ohta F."/>
            <person name="Nishizaka S."/>
            <person name="Haga S."/>
            <person name="Miura S."/>
            <person name="Morishita T."/>
            <person name="Kabeya Y."/>
            <person name="Terasawa K."/>
            <person name="Suzuki Y."/>
            <person name="Ishii Y."/>
            <person name="Asakawa S."/>
            <person name="Takano H."/>
            <person name="Ohta N."/>
            <person name="Kuroiwa H."/>
            <person name="Tanaka K."/>
            <person name="Shimizu N."/>
            <person name="Sugano S."/>
            <person name="Sato N."/>
            <person name="Nozaki H."/>
            <person name="Ogasawara N."/>
            <person name="Kohara Y."/>
            <person name="Kuroiwa T."/>
        </authorList>
    </citation>
    <scope>NUCLEOTIDE SEQUENCE [LARGE SCALE GENOMIC DNA]</scope>
    <source>
        <strain evidence="2 3">10D</strain>
    </source>
</reference>
<feature type="region of interest" description="Disordered" evidence="1">
    <location>
        <begin position="183"/>
        <end position="205"/>
    </location>
</feature>
<dbReference type="EMBL" id="AP006499">
    <property type="protein sequence ID" value="BAM82241.1"/>
    <property type="molecule type" value="Genomic_DNA"/>
</dbReference>
<gene>
    <name evidence="2" type="ORF">CYME_CMQ392C</name>
</gene>
<feature type="compositionally biased region" description="Basic and acidic residues" evidence="1">
    <location>
        <begin position="361"/>
        <end position="380"/>
    </location>
</feature>
<dbReference type="HOGENOM" id="CLU_708557_0_0_1"/>
<dbReference type="AlphaFoldDB" id="M1UVY9"/>
<evidence type="ECO:0000313" key="3">
    <source>
        <dbReference type="Proteomes" id="UP000007014"/>
    </source>
</evidence>
<evidence type="ECO:0000256" key="1">
    <source>
        <dbReference type="SAM" id="MobiDB-lite"/>
    </source>
</evidence>
<dbReference type="RefSeq" id="XP_005538277.1">
    <property type="nucleotide sequence ID" value="XM_005538220.1"/>
</dbReference>
<keyword evidence="3" id="KW-1185">Reference proteome</keyword>
<dbReference type="Gramene" id="CMQ392CT">
    <property type="protein sequence ID" value="CMQ392CT"/>
    <property type="gene ID" value="CMQ392C"/>
</dbReference>
<proteinExistence type="predicted"/>
<dbReference type="OrthoDB" id="10450372at2759"/>
<accession>M1UVY9</accession>
<protein>
    <submittedName>
        <fullName evidence="2">Uncharacterized protein</fullName>
    </submittedName>
</protein>
<evidence type="ECO:0000313" key="2">
    <source>
        <dbReference type="EMBL" id="BAM82241.1"/>
    </source>
</evidence>
<dbReference type="GeneID" id="16996360"/>